<protein>
    <recommendedName>
        <fullName evidence="1">(d)CMP kinase</fullName>
        <ecNumber evidence="1">2.7.4.25</ecNumber>
    </recommendedName>
</protein>
<keyword evidence="4" id="KW-0418">Kinase</keyword>
<dbReference type="InterPro" id="IPR027417">
    <property type="entry name" value="P-loop_NTPase"/>
</dbReference>
<feature type="domain" description="Cytidylate kinase" evidence="8">
    <location>
        <begin position="107"/>
        <end position="222"/>
    </location>
</feature>
<organism evidence="9 10">
    <name type="scientific">Gigaspora margarita</name>
    <dbReference type="NCBI Taxonomy" id="4874"/>
    <lineage>
        <taxon>Eukaryota</taxon>
        <taxon>Fungi</taxon>
        <taxon>Fungi incertae sedis</taxon>
        <taxon>Mucoromycota</taxon>
        <taxon>Glomeromycotina</taxon>
        <taxon>Glomeromycetes</taxon>
        <taxon>Diversisporales</taxon>
        <taxon>Gigasporaceae</taxon>
        <taxon>Gigaspora</taxon>
    </lineage>
</organism>
<evidence type="ECO:0000256" key="6">
    <source>
        <dbReference type="ARBA" id="ARBA00047615"/>
    </source>
</evidence>
<evidence type="ECO:0000256" key="1">
    <source>
        <dbReference type="ARBA" id="ARBA00012906"/>
    </source>
</evidence>
<dbReference type="InterPro" id="IPR011994">
    <property type="entry name" value="Cytidylate_kinase_dom"/>
</dbReference>
<dbReference type="EMBL" id="CAJVQB010063332">
    <property type="protein sequence ID" value="CAG8840632.1"/>
    <property type="molecule type" value="Genomic_DNA"/>
</dbReference>
<comment type="catalytic activity">
    <reaction evidence="7">
        <text>CMP + ATP = CDP + ADP</text>
        <dbReference type="Rhea" id="RHEA:11600"/>
        <dbReference type="ChEBI" id="CHEBI:30616"/>
        <dbReference type="ChEBI" id="CHEBI:58069"/>
        <dbReference type="ChEBI" id="CHEBI:60377"/>
        <dbReference type="ChEBI" id="CHEBI:456216"/>
        <dbReference type="EC" id="2.7.4.25"/>
    </reaction>
</comment>
<reference evidence="9 10" key="1">
    <citation type="submission" date="2021-06" db="EMBL/GenBank/DDBJ databases">
        <authorList>
            <person name="Kallberg Y."/>
            <person name="Tangrot J."/>
            <person name="Rosling A."/>
        </authorList>
    </citation>
    <scope>NUCLEOTIDE SEQUENCE [LARGE SCALE GENOMIC DNA]</scope>
    <source>
        <strain evidence="9 10">120-4 pot B 10/14</strain>
    </source>
</reference>
<evidence type="ECO:0000256" key="3">
    <source>
        <dbReference type="ARBA" id="ARBA00022741"/>
    </source>
</evidence>
<keyword evidence="5" id="KW-0067">ATP-binding</keyword>
<evidence type="ECO:0000256" key="7">
    <source>
        <dbReference type="ARBA" id="ARBA00048478"/>
    </source>
</evidence>
<name>A0ABN7WW84_GIGMA</name>
<evidence type="ECO:0000256" key="4">
    <source>
        <dbReference type="ARBA" id="ARBA00022777"/>
    </source>
</evidence>
<comment type="catalytic activity">
    <reaction evidence="6">
        <text>dCMP + ATP = dCDP + ADP</text>
        <dbReference type="Rhea" id="RHEA:25094"/>
        <dbReference type="ChEBI" id="CHEBI:30616"/>
        <dbReference type="ChEBI" id="CHEBI:57566"/>
        <dbReference type="ChEBI" id="CHEBI:58593"/>
        <dbReference type="ChEBI" id="CHEBI:456216"/>
        <dbReference type="EC" id="2.7.4.25"/>
    </reaction>
</comment>
<evidence type="ECO:0000256" key="2">
    <source>
        <dbReference type="ARBA" id="ARBA00022679"/>
    </source>
</evidence>
<evidence type="ECO:0000256" key="5">
    <source>
        <dbReference type="ARBA" id="ARBA00022840"/>
    </source>
</evidence>
<evidence type="ECO:0000313" key="10">
    <source>
        <dbReference type="Proteomes" id="UP000789901"/>
    </source>
</evidence>
<keyword evidence="2" id="KW-0808">Transferase</keyword>
<keyword evidence="10" id="KW-1185">Reference proteome</keyword>
<evidence type="ECO:0000313" key="9">
    <source>
        <dbReference type="EMBL" id="CAG8840632.1"/>
    </source>
</evidence>
<dbReference type="EC" id="2.7.4.25" evidence="1"/>
<accession>A0ABN7WW84</accession>
<comment type="caution">
    <text evidence="9">The sequence shown here is derived from an EMBL/GenBank/DDBJ whole genome shotgun (WGS) entry which is preliminary data.</text>
</comment>
<dbReference type="Proteomes" id="UP000789901">
    <property type="component" value="Unassembled WGS sequence"/>
</dbReference>
<dbReference type="Pfam" id="PF02224">
    <property type="entry name" value="Cytidylate_kin"/>
    <property type="match status" value="1"/>
</dbReference>
<keyword evidence="3" id="KW-0547">Nucleotide-binding</keyword>
<proteinExistence type="predicted"/>
<gene>
    <name evidence="9" type="ORF">GMARGA_LOCUS35000</name>
</gene>
<sequence length="345" mass="40277">MCSHQFCKDFYHIQNNFYFSNNFNDFYDFQKKYHNSLKKFDEYNELQEINNIEEKISIASGFKFQSENIKTDILIDHLDDLKNKNRLNEINTTVKNFNKDEYFFSGKKAAILAENNEIHEAINSILHEITKEKGFVVVGRDVIFNILPEAEVKIFLFAEFNIRALKRAQQLNSDNITNIILLDIINHDSKSFTLFTEAKKVSKLIDTTELTLADIVDLILTQKVSNEIDISAFEIAFPNAETRITFARNLLDYYNAYVAECKRIEKIMPKNRNHDLFFDAKTWCEKIFKNVKLGTTIAVTKNNYNSLSQNLFENLYKSSIDIQLASPINKELRMDDNDDDDLISE</sequence>
<evidence type="ECO:0000259" key="8">
    <source>
        <dbReference type="Pfam" id="PF02224"/>
    </source>
</evidence>
<dbReference type="Gene3D" id="3.40.50.300">
    <property type="entry name" value="P-loop containing nucleotide triphosphate hydrolases"/>
    <property type="match status" value="1"/>
</dbReference>
<feature type="non-terminal residue" evidence="9">
    <location>
        <position position="345"/>
    </location>
</feature>